<protein>
    <recommendedName>
        <fullName evidence="4">Copper resistance protein D</fullName>
    </recommendedName>
</protein>
<name>A0ABT2QLG1_9EURY</name>
<feature type="transmembrane region" description="Helical" evidence="1">
    <location>
        <begin position="141"/>
        <end position="163"/>
    </location>
</feature>
<proteinExistence type="predicted"/>
<keyword evidence="3" id="KW-1185">Reference proteome</keyword>
<feature type="transmembrane region" description="Helical" evidence="1">
    <location>
        <begin position="90"/>
        <end position="114"/>
    </location>
</feature>
<evidence type="ECO:0000256" key="1">
    <source>
        <dbReference type="SAM" id="Phobius"/>
    </source>
</evidence>
<comment type="caution">
    <text evidence="2">The sequence shown here is derived from an EMBL/GenBank/DDBJ whole genome shotgun (WGS) entry which is preliminary data.</text>
</comment>
<evidence type="ECO:0008006" key="4">
    <source>
        <dbReference type="Google" id="ProtNLM"/>
    </source>
</evidence>
<accession>A0ABT2QLG1</accession>
<organism evidence="2 3">
    <name type="scientific">Natronoglomus mannanivorans</name>
    <dbReference type="NCBI Taxonomy" id="2979990"/>
    <lineage>
        <taxon>Archaea</taxon>
        <taxon>Methanobacteriati</taxon>
        <taxon>Methanobacteriota</taxon>
        <taxon>Stenosarchaea group</taxon>
        <taxon>Halobacteria</taxon>
        <taxon>Halobacteriales</taxon>
        <taxon>Natrialbaceae</taxon>
        <taxon>Natronoglomus</taxon>
    </lineage>
</organism>
<feature type="transmembrane region" description="Helical" evidence="1">
    <location>
        <begin position="21"/>
        <end position="40"/>
    </location>
</feature>
<evidence type="ECO:0000313" key="2">
    <source>
        <dbReference type="EMBL" id="MCU4975764.1"/>
    </source>
</evidence>
<dbReference type="RefSeq" id="WP_338009381.1">
    <property type="nucleotide sequence ID" value="NZ_JAOPKB010000024.1"/>
</dbReference>
<dbReference type="EMBL" id="JAOPKB010000024">
    <property type="protein sequence ID" value="MCU4975764.1"/>
    <property type="molecule type" value="Genomic_DNA"/>
</dbReference>
<feature type="transmembrane region" description="Helical" evidence="1">
    <location>
        <begin position="60"/>
        <end position="78"/>
    </location>
</feature>
<keyword evidence="1" id="KW-0812">Transmembrane</keyword>
<gene>
    <name evidence="2" type="ORF">OB955_24075</name>
</gene>
<keyword evidence="1" id="KW-0472">Membrane</keyword>
<dbReference type="Proteomes" id="UP001320972">
    <property type="component" value="Unassembled WGS sequence"/>
</dbReference>
<evidence type="ECO:0000313" key="3">
    <source>
        <dbReference type="Proteomes" id="UP001320972"/>
    </source>
</evidence>
<keyword evidence="1" id="KW-1133">Transmembrane helix</keyword>
<sequence>MTPVPAQSIAAVPTSITGLDLIVLLLLLHGWVVAVGIAAWSEGSGIDWVDQRVDVGTRSLALLWLVGTVVAWYPFATGEYPTVLEGRTRLIFVLSFSGLVLIWAGFYFLGAALTTLRSAVAIRRATEIDAGRETQFRRHSLETIAICGLAAVGSTGAGFWLLWTLAGH</sequence>
<reference evidence="2 3" key="1">
    <citation type="submission" date="2022-09" db="EMBL/GenBank/DDBJ databases">
        <title>Enrichment on poylsaccharides allowed isolation of novel metabolic and taxonomic groups of Haloarchaea.</title>
        <authorList>
            <person name="Sorokin D.Y."/>
            <person name="Elcheninov A.G."/>
            <person name="Khizhniak T.V."/>
            <person name="Kolganova T.V."/>
            <person name="Kublanov I.V."/>
        </authorList>
    </citation>
    <scope>NUCLEOTIDE SEQUENCE [LARGE SCALE GENOMIC DNA]</scope>
    <source>
        <strain evidence="2 3">AArc-m2/3/4</strain>
    </source>
</reference>